<feature type="binding site" evidence="12">
    <location>
        <position position="103"/>
    </location>
    <ligand>
        <name>Mg(2+)</name>
        <dbReference type="ChEBI" id="CHEBI:18420"/>
        <label>1</label>
    </ligand>
</feature>
<name>A0A927BQD7_9BACL</name>
<dbReference type="Gene3D" id="3.40.970.10">
    <property type="entry name" value="Ribonuclease H1, N-terminal domain"/>
    <property type="match status" value="1"/>
</dbReference>
<comment type="function">
    <text evidence="2 11">Endonuclease that specifically degrades the RNA of RNA-DNA hybrids.</text>
</comment>
<protein>
    <recommendedName>
        <fullName evidence="5 11">Ribonuclease H</fullName>
        <ecNumber evidence="4 11">3.1.26.4</ecNumber>
    </recommendedName>
</protein>
<comment type="cofactor">
    <cofactor evidence="1">
        <name>Mg(2+)</name>
        <dbReference type="ChEBI" id="CHEBI:18420"/>
    </cofactor>
</comment>
<feature type="binding site" evidence="12">
    <location>
        <position position="224"/>
    </location>
    <ligand>
        <name>Mg(2+)</name>
        <dbReference type="ChEBI" id="CHEBI:18420"/>
        <label>1</label>
    </ligand>
</feature>
<keyword evidence="12" id="KW-0464">Manganese</keyword>
<keyword evidence="11" id="KW-0963">Cytoplasm</keyword>
<keyword evidence="16" id="KW-1185">Reference proteome</keyword>
<dbReference type="InterPro" id="IPR017290">
    <property type="entry name" value="RNase_H_bac"/>
</dbReference>
<dbReference type="InterPro" id="IPR012337">
    <property type="entry name" value="RNaseH-like_sf"/>
</dbReference>
<keyword evidence="7 11" id="KW-0479">Metal-binding</keyword>
<keyword evidence="9 11" id="KW-0378">Hydrolase</keyword>
<evidence type="ECO:0000256" key="12">
    <source>
        <dbReference type="PIRSR" id="PIRSR037839-1"/>
    </source>
</evidence>
<dbReference type="EC" id="3.1.26.4" evidence="4 11"/>
<gene>
    <name evidence="15" type="ORF">IDH44_06385</name>
</gene>
<dbReference type="EMBL" id="JACXIZ010000012">
    <property type="protein sequence ID" value="MBD2844813.1"/>
    <property type="molecule type" value="Genomic_DNA"/>
</dbReference>
<evidence type="ECO:0000259" key="14">
    <source>
        <dbReference type="PROSITE" id="PS50879"/>
    </source>
</evidence>
<comment type="subcellular location">
    <subcellularLocation>
        <location evidence="11">Cytoplasm</location>
    </subcellularLocation>
</comment>
<evidence type="ECO:0000256" key="8">
    <source>
        <dbReference type="ARBA" id="ARBA00022759"/>
    </source>
</evidence>
<evidence type="ECO:0000313" key="16">
    <source>
        <dbReference type="Proteomes" id="UP000621560"/>
    </source>
</evidence>
<keyword evidence="8 11" id="KW-0255">Endonuclease</keyword>
<dbReference type="InterPro" id="IPR011320">
    <property type="entry name" value="RNase_H1_N"/>
</dbReference>
<evidence type="ECO:0000256" key="3">
    <source>
        <dbReference type="ARBA" id="ARBA00005300"/>
    </source>
</evidence>
<dbReference type="AlphaFoldDB" id="A0A927BQD7"/>
<evidence type="ECO:0000256" key="4">
    <source>
        <dbReference type="ARBA" id="ARBA00012180"/>
    </source>
</evidence>
<dbReference type="FunFam" id="3.40.970.10:FF:000002">
    <property type="entry name" value="Ribonuclease H"/>
    <property type="match status" value="1"/>
</dbReference>
<evidence type="ECO:0000256" key="5">
    <source>
        <dbReference type="ARBA" id="ARBA00017721"/>
    </source>
</evidence>
<evidence type="ECO:0000256" key="1">
    <source>
        <dbReference type="ARBA" id="ARBA00001946"/>
    </source>
</evidence>
<dbReference type="InterPro" id="IPR037056">
    <property type="entry name" value="RNase_H1_N_sf"/>
</dbReference>
<dbReference type="InterPro" id="IPR002156">
    <property type="entry name" value="RNaseH_domain"/>
</dbReference>
<keyword evidence="6 11" id="KW-0540">Nuclease</keyword>
<evidence type="ECO:0000256" key="13">
    <source>
        <dbReference type="SAM" id="MobiDB-lite"/>
    </source>
</evidence>
<accession>A0A927BQD7</accession>
<dbReference type="Pfam" id="PF01693">
    <property type="entry name" value="Cauli_VI"/>
    <property type="match status" value="1"/>
</dbReference>
<dbReference type="SUPFAM" id="SSF53098">
    <property type="entry name" value="Ribonuclease H-like"/>
    <property type="match status" value="1"/>
</dbReference>
<feature type="domain" description="RNase H type-1" evidence="14">
    <location>
        <begin position="90"/>
        <end position="228"/>
    </location>
</feature>
<organism evidence="15 16">
    <name type="scientific">Paenibacillus sabuli</name>
    <dbReference type="NCBI Taxonomy" id="2772509"/>
    <lineage>
        <taxon>Bacteria</taxon>
        <taxon>Bacillati</taxon>
        <taxon>Bacillota</taxon>
        <taxon>Bacilli</taxon>
        <taxon>Bacillales</taxon>
        <taxon>Paenibacillaceae</taxon>
        <taxon>Paenibacillus</taxon>
    </lineage>
</organism>
<dbReference type="GO" id="GO:0005737">
    <property type="term" value="C:cytoplasm"/>
    <property type="evidence" value="ECO:0007669"/>
    <property type="project" value="UniProtKB-SubCell"/>
</dbReference>
<evidence type="ECO:0000256" key="11">
    <source>
        <dbReference type="PIRNR" id="PIRNR037839"/>
    </source>
</evidence>
<comment type="similarity">
    <text evidence="3 11">Belongs to the RNase H family.</text>
</comment>
<dbReference type="PROSITE" id="PS50879">
    <property type="entry name" value="RNASE_H_1"/>
    <property type="match status" value="1"/>
</dbReference>
<dbReference type="Proteomes" id="UP000621560">
    <property type="component" value="Unassembled WGS sequence"/>
</dbReference>
<dbReference type="InterPro" id="IPR036397">
    <property type="entry name" value="RNaseH_sf"/>
</dbReference>
<evidence type="ECO:0000256" key="6">
    <source>
        <dbReference type="ARBA" id="ARBA00022722"/>
    </source>
</evidence>
<dbReference type="InterPro" id="IPR009027">
    <property type="entry name" value="Ribosomal_bL9/RNase_H1_N"/>
</dbReference>
<evidence type="ECO:0000313" key="15">
    <source>
        <dbReference type="EMBL" id="MBD2844813.1"/>
    </source>
</evidence>
<evidence type="ECO:0000256" key="2">
    <source>
        <dbReference type="ARBA" id="ARBA00004065"/>
    </source>
</evidence>
<dbReference type="RefSeq" id="WP_190915828.1">
    <property type="nucleotide sequence ID" value="NZ_JACXIZ010000012.1"/>
</dbReference>
<proteinExistence type="inferred from homology"/>
<comment type="catalytic activity">
    <reaction evidence="11">
        <text>Endonucleolytic cleavage to 5'-phosphomonoester.</text>
        <dbReference type="EC" id="3.1.26.4"/>
    </reaction>
</comment>
<feature type="region of interest" description="Disordered" evidence="13">
    <location>
        <begin position="59"/>
        <end position="92"/>
    </location>
</feature>
<feature type="binding site" evidence="12">
    <location>
        <position position="164"/>
    </location>
    <ligand>
        <name>Mg(2+)</name>
        <dbReference type="ChEBI" id="CHEBI:18420"/>
        <label>2</label>
    </ligand>
</feature>
<feature type="binding site" evidence="12">
    <location>
        <position position="141"/>
    </location>
    <ligand>
        <name>Mg(2+)</name>
        <dbReference type="ChEBI" id="CHEBI:18420"/>
        <label>2</label>
    </ligand>
</feature>
<evidence type="ECO:0000256" key="9">
    <source>
        <dbReference type="ARBA" id="ARBA00022801"/>
    </source>
</evidence>
<feature type="compositionally biased region" description="Low complexity" evidence="13">
    <location>
        <begin position="61"/>
        <end position="89"/>
    </location>
</feature>
<evidence type="ECO:0000256" key="10">
    <source>
        <dbReference type="ARBA" id="ARBA00022842"/>
    </source>
</evidence>
<dbReference type="PIRSF" id="PIRSF037839">
    <property type="entry name" value="Ribonuclease_H"/>
    <property type="match status" value="1"/>
</dbReference>
<reference evidence="15" key="1">
    <citation type="submission" date="2020-09" db="EMBL/GenBank/DDBJ databases">
        <title>A novel bacterium of genus Paenibacillus, isolated from South China Sea.</title>
        <authorList>
            <person name="Huang H."/>
            <person name="Mo K."/>
            <person name="Hu Y."/>
        </authorList>
    </citation>
    <scope>NUCLEOTIDE SEQUENCE</scope>
    <source>
        <strain evidence="15">IB182496</strain>
    </source>
</reference>
<dbReference type="GO" id="GO:0046872">
    <property type="term" value="F:metal ion binding"/>
    <property type="evidence" value="ECO:0007669"/>
    <property type="project" value="UniProtKB-KW"/>
</dbReference>
<dbReference type="SUPFAM" id="SSF55658">
    <property type="entry name" value="L9 N-domain-like"/>
    <property type="match status" value="1"/>
</dbReference>
<sequence length="228" mass="24637">MSKKHYVVWAGKTPGVYDSWPACQAQVTGYPEAKYKSYATRALAEAAYKDGWKKHWGRGGKAAAPAGEGKAAGARAGAGAARRPGSKPAVSPASIDYDSVSVDVGTHGNPGPIEYKGVDTATGELLFQVGPIPNGTNNLGEFIAIVHALSYLKARGSARTVYTDSRTALAWIRNKKIASTLRRDASTAQVWALADRAMRWLHENDYPNKIVKWETESWGEIKADFGRK</sequence>
<dbReference type="GO" id="GO:0004523">
    <property type="term" value="F:RNA-DNA hybrid ribonuclease activity"/>
    <property type="evidence" value="ECO:0007669"/>
    <property type="project" value="UniProtKB-UniRule"/>
</dbReference>
<evidence type="ECO:0000256" key="7">
    <source>
        <dbReference type="ARBA" id="ARBA00022723"/>
    </source>
</evidence>
<dbReference type="Gene3D" id="3.30.420.10">
    <property type="entry name" value="Ribonuclease H-like superfamily/Ribonuclease H"/>
    <property type="match status" value="1"/>
</dbReference>
<comment type="caution">
    <text evidence="15">The sequence shown here is derived from an EMBL/GenBank/DDBJ whole genome shotgun (WGS) entry which is preliminary data.</text>
</comment>
<comment type="cofactor">
    <cofactor evidence="12">
        <name>Mn(2+)</name>
        <dbReference type="ChEBI" id="CHEBI:29035"/>
    </cofactor>
    <cofactor evidence="12">
        <name>Mg(2+)</name>
        <dbReference type="ChEBI" id="CHEBI:18420"/>
    </cofactor>
    <text evidence="12">Binds 2 metal ions per subunit. Manganese or magnesium.</text>
</comment>
<keyword evidence="10 11" id="KW-0460">Magnesium</keyword>
<dbReference type="GO" id="GO:0003676">
    <property type="term" value="F:nucleic acid binding"/>
    <property type="evidence" value="ECO:0007669"/>
    <property type="project" value="UniProtKB-UniRule"/>
</dbReference>